<dbReference type="InterPro" id="IPR040976">
    <property type="entry name" value="Pkinase_fungal"/>
</dbReference>
<gene>
    <name evidence="2" type="ORF">PsYK624_112330</name>
</gene>
<dbReference type="AlphaFoldDB" id="A0A9P3GIU3"/>
<comment type="caution">
    <text evidence="2">The sequence shown here is derived from an EMBL/GenBank/DDBJ whole genome shotgun (WGS) entry which is preliminary data.</text>
</comment>
<keyword evidence="3" id="KW-1185">Reference proteome</keyword>
<dbReference type="Pfam" id="PF17667">
    <property type="entry name" value="Pkinase_fungal"/>
    <property type="match status" value="2"/>
</dbReference>
<protein>
    <recommendedName>
        <fullName evidence="1">Fungal-type protein kinase domain-containing protein</fullName>
    </recommendedName>
</protein>
<organism evidence="2 3">
    <name type="scientific">Phanerochaete sordida</name>
    <dbReference type="NCBI Taxonomy" id="48140"/>
    <lineage>
        <taxon>Eukaryota</taxon>
        <taxon>Fungi</taxon>
        <taxon>Dikarya</taxon>
        <taxon>Basidiomycota</taxon>
        <taxon>Agaricomycotina</taxon>
        <taxon>Agaricomycetes</taxon>
        <taxon>Polyporales</taxon>
        <taxon>Phanerochaetaceae</taxon>
        <taxon>Phanerochaete</taxon>
    </lineage>
</organism>
<feature type="domain" description="Fungal-type protein kinase" evidence="1">
    <location>
        <begin position="328"/>
        <end position="503"/>
    </location>
</feature>
<evidence type="ECO:0000313" key="3">
    <source>
        <dbReference type="Proteomes" id="UP000703269"/>
    </source>
</evidence>
<dbReference type="InterPro" id="IPR011009">
    <property type="entry name" value="Kinase-like_dom_sf"/>
</dbReference>
<dbReference type="EMBL" id="BPQB01000045">
    <property type="protein sequence ID" value="GJE95054.1"/>
    <property type="molecule type" value="Genomic_DNA"/>
</dbReference>
<dbReference type="SUPFAM" id="SSF56112">
    <property type="entry name" value="Protein kinase-like (PK-like)"/>
    <property type="match status" value="2"/>
</dbReference>
<accession>A0A9P3GIU3</accession>
<sequence length="633" mass="70937">MTSPVTDDDRRITSLPTHAVDAPRRIIHSAVALPLLQECSLRDAFACIGEALQALLSLHDLGLVHQNISYANTAVINGTGKILDLDRAKQPEESARHGHYSICTITPFFVSHEVEDHSYWHRPYTSCDDSEELDDPRKINFRSDNSTRRKPILSHRPDKIPFRHNPLHDFESLFLLCIFLLLATEFEKRPEDTTDAISKFERAHSRLFAVVLSDTSLRRRLFTGGAELSTLFKALHPSMRQIALRLDVVREAFRSAYADAEAAMTTSTPIPHTAGRELAAIFANQLLACIAVLRKSTLHFLEETQLRSQSPAWSAVPVSRYVVQEAGSSPLAARGAISTEAKARHYIVLDKFGEPISQIKSLHDMFFHLGRIFLGLMLLHALGWTHKNISHDKIFILDDKANLIDLDFAKCINESSELYATYAKARYFASTEACYHEYQHRPRRPLPTNPTIMDPLTDFVEPPSCTRDASSNRKRRQVESSSYPTFSYNPLHDLEAMFWLCTFLVLASTYDHSASCSLAQLADYRSGQARLYGRILGDDDTRSLMMLSHCVFRGRIVGLHPTVAQVMHSLDLMRAELVDAFEAAEKAMDAENPIPCSVGVGAGNAMGGVVLQICASLQQNGDLTRIVEDLVHR</sequence>
<proteinExistence type="predicted"/>
<reference evidence="2 3" key="1">
    <citation type="submission" date="2021-08" db="EMBL/GenBank/DDBJ databases">
        <title>Draft Genome Sequence of Phanerochaete sordida strain YK-624.</title>
        <authorList>
            <person name="Mori T."/>
            <person name="Dohra H."/>
            <person name="Suzuki T."/>
            <person name="Kawagishi H."/>
            <person name="Hirai H."/>
        </authorList>
    </citation>
    <scope>NUCLEOTIDE SEQUENCE [LARGE SCALE GENOMIC DNA]</scope>
    <source>
        <strain evidence="2 3">YK-624</strain>
    </source>
</reference>
<name>A0A9P3GIU3_9APHY</name>
<feature type="domain" description="Fungal-type protein kinase" evidence="1">
    <location>
        <begin position="24"/>
        <end position="178"/>
    </location>
</feature>
<evidence type="ECO:0000313" key="2">
    <source>
        <dbReference type="EMBL" id="GJE95054.1"/>
    </source>
</evidence>
<dbReference type="Proteomes" id="UP000703269">
    <property type="component" value="Unassembled WGS sequence"/>
</dbReference>
<evidence type="ECO:0000259" key="1">
    <source>
        <dbReference type="Pfam" id="PF17667"/>
    </source>
</evidence>